<dbReference type="Pfam" id="PF02104">
    <property type="entry name" value="SURF1"/>
    <property type="match status" value="1"/>
</dbReference>
<dbReference type="CDD" id="cd06662">
    <property type="entry name" value="SURF1"/>
    <property type="match status" value="1"/>
</dbReference>
<dbReference type="PANTHER" id="PTHR23427">
    <property type="entry name" value="SURFEIT LOCUS PROTEIN"/>
    <property type="match status" value="1"/>
</dbReference>
<feature type="region of interest" description="Disordered" evidence="7">
    <location>
        <begin position="1"/>
        <end position="26"/>
    </location>
</feature>
<dbReference type="PANTHER" id="PTHR23427:SF2">
    <property type="entry name" value="SURFEIT LOCUS PROTEIN 1"/>
    <property type="match status" value="1"/>
</dbReference>
<gene>
    <name evidence="8" type="ORF">H9751_11755</name>
</gene>
<feature type="transmembrane region" description="Helical" evidence="6">
    <location>
        <begin position="31"/>
        <end position="51"/>
    </location>
</feature>
<feature type="compositionally biased region" description="Low complexity" evidence="7">
    <location>
        <begin position="1"/>
        <end position="17"/>
    </location>
</feature>
<dbReference type="EMBL" id="DWVP01000024">
    <property type="protein sequence ID" value="HJC86185.1"/>
    <property type="molecule type" value="Genomic_DNA"/>
</dbReference>
<evidence type="ECO:0000256" key="4">
    <source>
        <dbReference type="ARBA" id="ARBA00022989"/>
    </source>
</evidence>
<comment type="subcellular location">
    <subcellularLocation>
        <location evidence="6">Cell membrane</location>
        <topology evidence="6">Multi-pass membrane protein</topology>
    </subcellularLocation>
    <subcellularLocation>
        <location evidence="1">Membrane</location>
    </subcellularLocation>
</comment>
<dbReference type="InterPro" id="IPR002994">
    <property type="entry name" value="Surf1/Shy1"/>
</dbReference>
<evidence type="ECO:0000256" key="5">
    <source>
        <dbReference type="ARBA" id="ARBA00023136"/>
    </source>
</evidence>
<keyword evidence="3 6" id="KW-0812">Transmembrane</keyword>
<dbReference type="Proteomes" id="UP000823858">
    <property type="component" value="Unassembled WGS sequence"/>
</dbReference>
<dbReference type="InterPro" id="IPR045214">
    <property type="entry name" value="Surf1/Surf4"/>
</dbReference>
<dbReference type="GO" id="GO:0005886">
    <property type="term" value="C:plasma membrane"/>
    <property type="evidence" value="ECO:0007669"/>
    <property type="project" value="UniProtKB-SubCell"/>
</dbReference>
<keyword evidence="6" id="KW-1003">Cell membrane</keyword>
<proteinExistence type="inferred from homology"/>
<dbReference type="AlphaFoldDB" id="A0A9D2QGJ8"/>
<comment type="similarity">
    <text evidence="2 6">Belongs to the SURF1 family.</text>
</comment>
<organism evidence="8 9">
    <name type="scientific">Candidatus Corynebacterium faecigallinarum</name>
    <dbReference type="NCBI Taxonomy" id="2838528"/>
    <lineage>
        <taxon>Bacteria</taxon>
        <taxon>Bacillati</taxon>
        <taxon>Actinomycetota</taxon>
        <taxon>Actinomycetes</taxon>
        <taxon>Mycobacteriales</taxon>
        <taxon>Corynebacteriaceae</taxon>
        <taxon>Corynebacterium</taxon>
    </lineage>
</organism>
<feature type="region of interest" description="Disordered" evidence="7">
    <location>
        <begin position="281"/>
        <end position="348"/>
    </location>
</feature>
<reference evidence="8" key="1">
    <citation type="journal article" date="2021" name="PeerJ">
        <title>Extensive microbial diversity within the chicken gut microbiome revealed by metagenomics and culture.</title>
        <authorList>
            <person name="Gilroy R."/>
            <person name="Ravi A."/>
            <person name="Getino M."/>
            <person name="Pursley I."/>
            <person name="Horton D.L."/>
            <person name="Alikhan N.F."/>
            <person name="Baker D."/>
            <person name="Gharbi K."/>
            <person name="Hall N."/>
            <person name="Watson M."/>
            <person name="Adriaenssens E.M."/>
            <person name="Foster-Nyarko E."/>
            <person name="Jarju S."/>
            <person name="Secka A."/>
            <person name="Antonio M."/>
            <person name="Oren A."/>
            <person name="Chaudhuri R.R."/>
            <person name="La Ragione R."/>
            <person name="Hildebrand F."/>
            <person name="Pallen M.J."/>
        </authorList>
    </citation>
    <scope>NUCLEOTIDE SEQUENCE</scope>
    <source>
        <strain evidence="8">ChiHjej13B12-4958</strain>
    </source>
</reference>
<evidence type="ECO:0000256" key="7">
    <source>
        <dbReference type="SAM" id="MobiDB-lite"/>
    </source>
</evidence>
<evidence type="ECO:0000256" key="6">
    <source>
        <dbReference type="RuleBase" id="RU363076"/>
    </source>
</evidence>
<evidence type="ECO:0000256" key="2">
    <source>
        <dbReference type="ARBA" id="ARBA00007165"/>
    </source>
</evidence>
<reference evidence="8" key="2">
    <citation type="submission" date="2021-04" db="EMBL/GenBank/DDBJ databases">
        <authorList>
            <person name="Gilroy R."/>
        </authorList>
    </citation>
    <scope>NUCLEOTIDE SEQUENCE</scope>
    <source>
        <strain evidence="8">ChiHjej13B12-4958</strain>
    </source>
</reference>
<name>A0A9D2QGJ8_9CORY</name>
<evidence type="ECO:0000313" key="9">
    <source>
        <dbReference type="Proteomes" id="UP000823858"/>
    </source>
</evidence>
<sequence>MSTPSTTSTSAPTAPRTGGEGDRRRRGWRSFLTPGWVITAVVAIAFSYFAFTVLAPWQLGKNRDTQDFQDRLEAALETDPVPAQEVLPTDGSSAGVEKEWSRVELQGTFLPADEVLLRNRPVSSTQAYHALTPFRLSDGMTVMVNRGWLDASGDFGADDVPEVTGEQTTVTGFVRMSEDAPSNSPITEDGRVQVYGMSTAAVGDTVDLDLADDYVQLDATSVEATDPSGRLSEIPLPDLDSGPYLSYGLQWIAFGVMVPAGLAYFLWAEIRERRRRREELAAADSEAAETSTSSSDAPATQDAPAEQEADGAPATSAPMSRERKLQERYGSSRSGLFDRRSNRDEERF</sequence>
<accession>A0A9D2QGJ8</accession>
<evidence type="ECO:0000313" key="8">
    <source>
        <dbReference type="EMBL" id="HJC86185.1"/>
    </source>
</evidence>
<evidence type="ECO:0000256" key="1">
    <source>
        <dbReference type="ARBA" id="ARBA00004370"/>
    </source>
</evidence>
<keyword evidence="5 6" id="KW-0472">Membrane</keyword>
<evidence type="ECO:0000256" key="3">
    <source>
        <dbReference type="ARBA" id="ARBA00022692"/>
    </source>
</evidence>
<dbReference type="PROSITE" id="PS50895">
    <property type="entry name" value="SURF1"/>
    <property type="match status" value="1"/>
</dbReference>
<keyword evidence="4 6" id="KW-1133">Transmembrane helix</keyword>
<comment type="caution">
    <text evidence="8">The sequence shown here is derived from an EMBL/GenBank/DDBJ whole genome shotgun (WGS) entry which is preliminary data.</text>
</comment>
<feature type="compositionally biased region" description="Low complexity" evidence="7">
    <location>
        <begin position="282"/>
        <end position="304"/>
    </location>
</feature>
<protein>
    <recommendedName>
        <fullName evidence="6">SURF1-like protein</fullName>
    </recommendedName>
</protein>
<feature type="compositionally biased region" description="Basic and acidic residues" evidence="7">
    <location>
        <begin position="336"/>
        <end position="348"/>
    </location>
</feature>
<feature type="transmembrane region" description="Helical" evidence="6">
    <location>
        <begin position="244"/>
        <end position="267"/>
    </location>
</feature>